<feature type="signal peptide" evidence="1">
    <location>
        <begin position="1"/>
        <end position="23"/>
    </location>
</feature>
<feature type="chain" id="PRO_5010231182" evidence="1">
    <location>
        <begin position="24"/>
        <end position="253"/>
    </location>
</feature>
<dbReference type="STRING" id="1429083.GCA_001885685_01751"/>
<dbReference type="OrthoDB" id="8587856at2"/>
<name>A0A1H7P5R4_9GAMM</name>
<feature type="domain" description="Solute-binding protein family 3/N-terminal" evidence="2">
    <location>
        <begin position="30"/>
        <end position="253"/>
    </location>
</feature>
<evidence type="ECO:0000313" key="3">
    <source>
        <dbReference type="EMBL" id="SEL30698.1"/>
    </source>
</evidence>
<dbReference type="AlphaFoldDB" id="A0A1H7P5R4"/>
<sequence length="253" mass="28622">MKASSLRGFLLLAALVCSGLARAELPENYKVVLLTENFPPFNMAINDKNFAREDSIDGISAELVREMFRRAKIDYVMTLRFPWDRIYRLTQEKPGYGLFSTSRTPERENQFKWVGPLGKTQRVLMAKTESALQVGSLAEAAQYRVGAYKNSAVSQMLEAENVPLINALRDQENIKKLTKGQIDLWATNDPVGRYLAKQEGFPGALKVVYTINESNLYLALNLDTPDEVIQRLQQALDQMRAEGYVDDITNSYL</sequence>
<organism evidence="3 4">
    <name type="scientific">Atopomonas hussainii</name>
    <dbReference type="NCBI Taxonomy" id="1429083"/>
    <lineage>
        <taxon>Bacteria</taxon>
        <taxon>Pseudomonadati</taxon>
        <taxon>Pseudomonadota</taxon>
        <taxon>Gammaproteobacteria</taxon>
        <taxon>Pseudomonadales</taxon>
        <taxon>Pseudomonadaceae</taxon>
        <taxon>Atopomonas</taxon>
    </lineage>
</organism>
<gene>
    <name evidence="3" type="ORF">SAMN05216214_110122</name>
</gene>
<dbReference type="Proteomes" id="UP000185766">
    <property type="component" value="Unassembled WGS sequence"/>
</dbReference>
<evidence type="ECO:0000313" key="4">
    <source>
        <dbReference type="Proteomes" id="UP000185766"/>
    </source>
</evidence>
<protein>
    <submittedName>
        <fullName evidence="3">Polar amino acid transport system substrate-binding protein</fullName>
    </submittedName>
</protein>
<keyword evidence="4" id="KW-1185">Reference proteome</keyword>
<accession>A0A1H7P5R4</accession>
<dbReference type="RefSeq" id="WP_071870978.1">
    <property type="nucleotide sequence ID" value="NZ_FOAS01000010.1"/>
</dbReference>
<dbReference type="SUPFAM" id="SSF53850">
    <property type="entry name" value="Periplasmic binding protein-like II"/>
    <property type="match status" value="1"/>
</dbReference>
<dbReference type="PANTHER" id="PTHR38834:SF3">
    <property type="entry name" value="SOLUTE-BINDING PROTEIN FAMILY 3_N-TERMINAL DOMAIN-CONTAINING PROTEIN"/>
    <property type="match status" value="1"/>
</dbReference>
<dbReference type="EMBL" id="FOAS01000010">
    <property type="protein sequence ID" value="SEL30698.1"/>
    <property type="molecule type" value="Genomic_DNA"/>
</dbReference>
<dbReference type="InterPro" id="IPR001638">
    <property type="entry name" value="Solute-binding_3/MltF_N"/>
</dbReference>
<keyword evidence="1" id="KW-0732">Signal</keyword>
<proteinExistence type="predicted"/>
<dbReference type="SMART" id="SM00062">
    <property type="entry name" value="PBPb"/>
    <property type="match status" value="1"/>
</dbReference>
<dbReference type="PANTHER" id="PTHR38834">
    <property type="entry name" value="PERIPLASMIC SUBSTRATE BINDING PROTEIN FAMILY 3"/>
    <property type="match status" value="1"/>
</dbReference>
<reference evidence="3 4" key="1">
    <citation type="submission" date="2016-10" db="EMBL/GenBank/DDBJ databases">
        <authorList>
            <person name="de Groot N.N."/>
        </authorList>
    </citation>
    <scope>NUCLEOTIDE SEQUENCE [LARGE SCALE GENOMIC DNA]</scope>
    <source>
        <strain evidence="3 4">JCM 19513</strain>
    </source>
</reference>
<dbReference type="Gene3D" id="3.40.190.10">
    <property type="entry name" value="Periplasmic binding protein-like II"/>
    <property type="match status" value="2"/>
</dbReference>
<evidence type="ECO:0000256" key="1">
    <source>
        <dbReference type="SAM" id="SignalP"/>
    </source>
</evidence>
<dbReference type="Pfam" id="PF00497">
    <property type="entry name" value="SBP_bac_3"/>
    <property type="match status" value="1"/>
</dbReference>
<evidence type="ECO:0000259" key="2">
    <source>
        <dbReference type="SMART" id="SM00062"/>
    </source>
</evidence>